<dbReference type="Proteomes" id="UP000810252">
    <property type="component" value="Unassembled WGS sequence"/>
</dbReference>
<organism evidence="1 2">
    <name type="scientific">Candidatus Cryptobacteroides merdigallinarum</name>
    <dbReference type="NCBI Taxonomy" id="2840770"/>
    <lineage>
        <taxon>Bacteria</taxon>
        <taxon>Pseudomonadati</taxon>
        <taxon>Bacteroidota</taxon>
        <taxon>Bacteroidia</taxon>
        <taxon>Bacteroidales</taxon>
        <taxon>Candidatus Cryptobacteroides</taxon>
    </lineage>
</organism>
<proteinExistence type="predicted"/>
<name>A0A9D9HGH9_9BACT</name>
<dbReference type="AlphaFoldDB" id="A0A9D9HGH9"/>
<evidence type="ECO:0000313" key="2">
    <source>
        <dbReference type="Proteomes" id="UP000810252"/>
    </source>
</evidence>
<gene>
    <name evidence="1" type="ORF">IAC29_09305</name>
</gene>
<accession>A0A9D9HGH9</accession>
<protein>
    <submittedName>
        <fullName evidence="1">Uncharacterized protein</fullName>
    </submittedName>
</protein>
<sequence>MIHDFNKLAMTEEYVSPSLDTVSVRTERGFCDSIVDATHAPYTDGDNVDFNWGN</sequence>
<reference evidence="1" key="2">
    <citation type="journal article" date="2021" name="PeerJ">
        <title>Extensive microbial diversity within the chicken gut microbiome revealed by metagenomics and culture.</title>
        <authorList>
            <person name="Gilroy R."/>
            <person name="Ravi A."/>
            <person name="Getino M."/>
            <person name="Pursley I."/>
            <person name="Horton D.L."/>
            <person name="Alikhan N.F."/>
            <person name="Baker D."/>
            <person name="Gharbi K."/>
            <person name="Hall N."/>
            <person name="Watson M."/>
            <person name="Adriaenssens E.M."/>
            <person name="Foster-Nyarko E."/>
            <person name="Jarju S."/>
            <person name="Secka A."/>
            <person name="Antonio M."/>
            <person name="Oren A."/>
            <person name="Chaudhuri R.R."/>
            <person name="La Ragione R."/>
            <person name="Hildebrand F."/>
            <person name="Pallen M.J."/>
        </authorList>
    </citation>
    <scope>NUCLEOTIDE SEQUENCE</scope>
    <source>
        <strain evidence="1">20514</strain>
    </source>
</reference>
<reference evidence="1" key="1">
    <citation type="submission" date="2020-10" db="EMBL/GenBank/DDBJ databases">
        <authorList>
            <person name="Gilroy R."/>
        </authorList>
    </citation>
    <scope>NUCLEOTIDE SEQUENCE</scope>
    <source>
        <strain evidence="1">20514</strain>
    </source>
</reference>
<evidence type="ECO:0000313" key="1">
    <source>
        <dbReference type="EMBL" id="MBO8449448.1"/>
    </source>
</evidence>
<dbReference type="EMBL" id="JADIMQ010000133">
    <property type="protein sequence ID" value="MBO8449448.1"/>
    <property type="molecule type" value="Genomic_DNA"/>
</dbReference>
<comment type="caution">
    <text evidence="1">The sequence shown here is derived from an EMBL/GenBank/DDBJ whole genome shotgun (WGS) entry which is preliminary data.</text>
</comment>